<keyword evidence="1" id="KW-0732">Signal</keyword>
<feature type="signal peptide" evidence="1">
    <location>
        <begin position="1"/>
        <end position="23"/>
    </location>
</feature>
<organism evidence="2 3">
    <name type="scientific">Soonwooa buanensis</name>
    <dbReference type="NCBI Taxonomy" id="619805"/>
    <lineage>
        <taxon>Bacteria</taxon>
        <taxon>Pseudomonadati</taxon>
        <taxon>Bacteroidota</taxon>
        <taxon>Flavobacteriia</taxon>
        <taxon>Flavobacteriales</taxon>
        <taxon>Weeksellaceae</taxon>
        <taxon>Chryseobacterium group</taxon>
        <taxon>Soonwooa</taxon>
    </lineage>
</organism>
<dbReference type="PROSITE" id="PS51257">
    <property type="entry name" value="PROKAR_LIPOPROTEIN"/>
    <property type="match status" value="1"/>
</dbReference>
<dbReference type="AlphaFoldDB" id="A0A1T5CML8"/>
<evidence type="ECO:0000256" key="1">
    <source>
        <dbReference type="SAM" id="SignalP"/>
    </source>
</evidence>
<evidence type="ECO:0000313" key="3">
    <source>
        <dbReference type="Proteomes" id="UP000191112"/>
    </source>
</evidence>
<evidence type="ECO:0000313" key="2">
    <source>
        <dbReference type="EMBL" id="SKB60400.1"/>
    </source>
</evidence>
<sequence length="105" mass="11741">MNRKNIFVSATLLLLTMSCSSNNNDDSTSPNNQKNDLSIKIDFVGSSTASDLTNVQVGDTLLSIRLLLILQRPIITSHHRPQMQPSTKELMMISNCILKKQNILR</sequence>
<dbReference type="RefSeq" id="WP_079665489.1">
    <property type="nucleotide sequence ID" value="NZ_FUYZ01000001.1"/>
</dbReference>
<dbReference type="STRING" id="619805.SAMN05660477_00166"/>
<keyword evidence="3" id="KW-1185">Reference proteome</keyword>
<accession>A0A1T5CML8</accession>
<protein>
    <submittedName>
        <fullName evidence="2">Uncharacterized protein</fullName>
    </submittedName>
</protein>
<dbReference type="Proteomes" id="UP000191112">
    <property type="component" value="Unassembled WGS sequence"/>
</dbReference>
<reference evidence="2 3" key="1">
    <citation type="submission" date="2017-02" db="EMBL/GenBank/DDBJ databases">
        <authorList>
            <person name="Peterson S.W."/>
        </authorList>
    </citation>
    <scope>NUCLEOTIDE SEQUENCE [LARGE SCALE GENOMIC DNA]</scope>
    <source>
        <strain evidence="2 3">DSM 22323</strain>
    </source>
</reference>
<proteinExistence type="predicted"/>
<feature type="chain" id="PRO_5012956317" evidence="1">
    <location>
        <begin position="24"/>
        <end position="105"/>
    </location>
</feature>
<gene>
    <name evidence="2" type="ORF">SAMN05660477_00166</name>
</gene>
<dbReference type="EMBL" id="FUYZ01000001">
    <property type="protein sequence ID" value="SKB60400.1"/>
    <property type="molecule type" value="Genomic_DNA"/>
</dbReference>
<name>A0A1T5CML8_9FLAO</name>